<organism evidence="2 3">
    <name type="scientific">Armillaria solidipes</name>
    <dbReference type="NCBI Taxonomy" id="1076256"/>
    <lineage>
        <taxon>Eukaryota</taxon>
        <taxon>Fungi</taxon>
        <taxon>Dikarya</taxon>
        <taxon>Basidiomycota</taxon>
        <taxon>Agaricomycotina</taxon>
        <taxon>Agaricomycetes</taxon>
        <taxon>Agaricomycetidae</taxon>
        <taxon>Agaricales</taxon>
        <taxon>Marasmiineae</taxon>
        <taxon>Physalacriaceae</taxon>
        <taxon>Armillaria</taxon>
    </lineage>
</organism>
<keyword evidence="3" id="KW-1185">Reference proteome</keyword>
<feature type="compositionally biased region" description="Low complexity" evidence="1">
    <location>
        <begin position="96"/>
        <end position="106"/>
    </location>
</feature>
<feature type="region of interest" description="Disordered" evidence="1">
    <location>
        <begin position="88"/>
        <end position="136"/>
    </location>
</feature>
<reference evidence="3" key="1">
    <citation type="journal article" date="2017" name="Nat. Ecol. Evol.">
        <title>Genome expansion and lineage-specific genetic innovations in the forest pathogenic fungi Armillaria.</title>
        <authorList>
            <person name="Sipos G."/>
            <person name="Prasanna A.N."/>
            <person name="Walter M.C."/>
            <person name="O'Connor E."/>
            <person name="Balint B."/>
            <person name="Krizsan K."/>
            <person name="Kiss B."/>
            <person name="Hess J."/>
            <person name="Varga T."/>
            <person name="Slot J."/>
            <person name="Riley R."/>
            <person name="Boka B."/>
            <person name="Rigling D."/>
            <person name="Barry K."/>
            <person name="Lee J."/>
            <person name="Mihaltcheva S."/>
            <person name="LaButti K."/>
            <person name="Lipzen A."/>
            <person name="Waldron R."/>
            <person name="Moloney N.M."/>
            <person name="Sperisen C."/>
            <person name="Kredics L."/>
            <person name="Vagvoelgyi C."/>
            <person name="Patrignani A."/>
            <person name="Fitzpatrick D."/>
            <person name="Nagy I."/>
            <person name="Doyle S."/>
            <person name="Anderson J.B."/>
            <person name="Grigoriev I.V."/>
            <person name="Gueldener U."/>
            <person name="Muensterkoetter M."/>
            <person name="Nagy L.G."/>
        </authorList>
    </citation>
    <scope>NUCLEOTIDE SEQUENCE [LARGE SCALE GENOMIC DNA]</scope>
    <source>
        <strain evidence="3">28-4</strain>
    </source>
</reference>
<evidence type="ECO:0000313" key="3">
    <source>
        <dbReference type="Proteomes" id="UP000218334"/>
    </source>
</evidence>
<evidence type="ECO:0000313" key="2">
    <source>
        <dbReference type="EMBL" id="PBK78700.1"/>
    </source>
</evidence>
<dbReference type="EMBL" id="KZ293415">
    <property type="protein sequence ID" value="PBK78700.1"/>
    <property type="molecule type" value="Genomic_DNA"/>
</dbReference>
<evidence type="ECO:0000256" key="1">
    <source>
        <dbReference type="SAM" id="MobiDB-lite"/>
    </source>
</evidence>
<sequence>MCQLTLFDALKVAAIGVFMAFPSACIRVRPLPGHFPSPEFSSSEDDAVNPFRPTPCASELPASDRFIIIHTNDEDTIEHLVDQALDNEGGPDFPISVSSGSNRSNSPIPDDALPFPNSTNDECPRSPDRVPTPDLVDRYRGIEDPLNIHGPDYEWNSLSPVDRRILRPHHTMAWEIRRRESLPPGKRN</sequence>
<gene>
    <name evidence="2" type="ORF">ARMSODRAFT_968768</name>
</gene>
<name>A0A2H3C9Y9_9AGAR</name>
<accession>A0A2H3C9Y9</accession>
<proteinExistence type="predicted"/>
<dbReference type="AlphaFoldDB" id="A0A2H3C9Y9"/>
<protein>
    <submittedName>
        <fullName evidence="2">Uncharacterized protein</fullName>
    </submittedName>
</protein>
<dbReference type="Proteomes" id="UP000218334">
    <property type="component" value="Unassembled WGS sequence"/>
</dbReference>